<dbReference type="OrthoDB" id="2993351at2759"/>
<dbReference type="EMBL" id="SKBQ01000088">
    <property type="protein sequence ID" value="TPX07681.1"/>
    <property type="molecule type" value="Genomic_DNA"/>
</dbReference>
<evidence type="ECO:0000313" key="6">
    <source>
        <dbReference type="Proteomes" id="UP000319257"/>
    </source>
</evidence>
<protein>
    <recommendedName>
        <fullName evidence="4">CENP-V/GFA domain-containing protein</fullName>
    </recommendedName>
</protein>
<evidence type="ECO:0000256" key="1">
    <source>
        <dbReference type="ARBA" id="ARBA00005495"/>
    </source>
</evidence>
<dbReference type="PANTHER" id="PTHR28620:SF1">
    <property type="entry name" value="CENP-V_GFA DOMAIN-CONTAINING PROTEIN"/>
    <property type="match status" value="1"/>
</dbReference>
<accession>A0A507AS22</accession>
<comment type="caution">
    <text evidence="5">The sequence shown here is derived from an EMBL/GenBank/DDBJ whole genome shotgun (WGS) entry which is preliminary data.</text>
</comment>
<dbReference type="PANTHER" id="PTHR28620">
    <property type="entry name" value="CENTROMERE PROTEIN V"/>
    <property type="match status" value="1"/>
</dbReference>
<dbReference type="Gene3D" id="2.170.150.70">
    <property type="match status" value="1"/>
</dbReference>
<sequence length="144" mass="15876">MADTAPKPLKQHRGNCHCGAYVYEVKLPDPIAASECNCSVCVRKGYVWVRLTPESDFKVVKGDDGALTKYSKNNVFFHKFCTNCSTPLMASNDKEGSDNMTVLNVSGDQRNACLVDPAYSLTSVTLKIRAIQGPLDVWNMEKPV</sequence>
<dbReference type="InterPro" id="IPR006913">
    <property type="entry name" value="CENP-V/GFA"/>
</dbReference>
<name>A0A507AS22_9PEZI</name>
<feature type="domain" description="CENP-V/GFA" evidence="4">
    <location>
        <begin position="12"/>
        <end position="120"/>
    </location>
</feature>
<organism evidence="5 6">
    <name type="scientific">Thyridium curvatum</name>
    <dbReference type="NCBI Taxonomy" id="1093900"/>
    <lineage>
        <taxon>Eukaryota</taxon>
        <taxon>Fungi</taxon>
        <taxon>Dikarya</taxon>
        <taxon>Ascomycota</taxon>
        <taxon>Pezizomycotina</taxon>
        <taxon>Sordariomycetes</taxon>
        <taxon>Sordariomycetidae</taxon>
        <taxon>Thyridiales</taxon>
        <taxon>Thyridiaceae</taxon>
        <taxon>Thyridium</taxon>
    </lineage>
</organism>
<evidence type="ECO:0000256" key="2">
    <source>
        <dbReference type="ARBA" id="ARBA00022723"/>
    </source>
</evidence>
<keyword evidence="2" id="KW-0479">Metal-binding</keyword>
<dbReference type="InParanoid" id="A0A507AS22"/>
<evidence type="ECO:0000313" key="5">
    <source>
        <dbReference type="EMBL" id="TPX07681.1"/>
    </source>
</evidence>
<keyword evidence="3" id="KW-0862">Zinc</keyword>
<evidence type="ECO:0000256" key="3">
    <source>
        <dbReference type="ARBA" id="ARBA00022833"/>
    </source>
</evidence>
<dbReference type="GeneID" id="41978126"/>
<dbReference type="GO" id="GO:0016846">
    <property type="term" value="F:carbon-sulfur lyase activity"/>
    <property type="evidence" value="ECO:0007669"/>
    <property type="project" value="InterPro"/>
</dbReference>
<dbReference type="Proteomes" id="UP000319257">
    <property type="component" value="Unassembled WGS sequence"/>
</dbReference>
<dbReference type="Pfam" id="PF04828">
    <property type="entry name" value="GFA"/>
    <property type="match status" value="1"/>
</dbReference>
<evidence type="ECO:0000259" key="4">
    <source>
        <dbReference type="PROSITE" id="PS51891"/>
    </source>
</evidence>
<dbReference type="AlphaFoldDB" id="A0A507AS22"/>
<gene>
    <name evidence="5" type="ORF">E0L32_010679</name>
</gene>
<reference evidence="5 6" key="1">
    <citation type="submission" date="2019-06" db="EMBL/GenBank/DDBJ databases">
        <title>Draft genome sequence of the filamentous fungus Phialemoniopsis curvata isolated from diesel fuel.</title>
        <authorList>
            <person name="Varaljay V.A."/>
            <person name="Lyon W.J."/>
            <person name="Crouch A.L."/>
            <person name="Drake C.E."/>
            <person name="Hollomon J.M."/>
            <person name="Nadeau L.J."/>
            <person name="Nunn H.S."/>
            <person name="Stevenson B.S."/>
            <person name="Bojanowski C.L."/>
            <person name="Crookes-Goodson W.J."/>
        </authorList>
    </citation>
    <scope>NUCLEOTIDE SEQUENCE [LARGE SCALE GENOMIC DNA]</scope>
    <source>
        <strain evidence="5 6">D216</strain>
    </source>
</reference>
<dbReference type="InterPro" id="IPR011057">
    <property type="entry name" value="Mss4-like_sf"/>
</dbReference>
<comment type="similarity">
    <text evidence="1">Belongs to the Gfa family.</text>
</comment>
<keyword evidence="6" id="KW-1185">Reference proteome</keyword>
<dbReference type="RefSeq" id="XP_030989392.1">
    <property type="nucleotide sequence ID" value="XM_031133324.1"/>
</dbReference>
<dbReference type="GO" id="GO:0046872">
    <property type="term" value="F:metal ion binding"/>
    <property type="evidence" value="ECO:0007669"/>
    <property type="project" value="UniProtKB-KW"/>
</dbReference>
<dbReference type="InterPro" id="IPR052355">
    <property type="entry name" value="CENP-V-like"/>
</dbReference>
<proteinExistence type="inferred from homology"/>
<dbReference type="PROSITE" id="PS51891">
    <property type="entry name" value="CENP_V_GFA"/>
    <property type="match status" value="1"/>
</dbReference>
<dbReference type="SUPFAM" id="SSF51316">
    <property type="entry name" value="Mss4-like"/>
    <property type="match status" value="1"/>
</dbReference>